<keyword evidence="6 7" id="KW-0862">Zinc</keyword>
<comment type="similarity">
    <text evidence="1 7">Belongs to the endoribonuclease YbeY family.</text>
</comment>
<evidence type="ECO:0000256" key="1">
    <source>
        <dbReference type="ARBA" id="ARBA00010875"/>
    </source>
</evidence>
<dbReference type="GO" id="GO:0005737">
    <property type="term" value="C:cytoplasm"/>
    <property type="evidence" value="ECO:0007669"/>
    <property type="project" value="UniProtKB-SubCell"/>
</dbReference>
<organism evidence="8 9">
    <name type="scientific">Candidatus Falkowbacteria bacterium CG10_big_fil_rev_8_21_14_0_10_37_18</name>
    <dbReference type="NCBI Taxonomy" id="1974562"/>
    <lineage>
        <taxon>Bacteria</taxon>
        <taxon>Candidatus Falkowiibacteriota</taxon>
    </lineage>
</organism>
<dbReference type="InterPro" id="IPR002036">
    <property type="entry name" value="YbeY"/>
</dbReference>
<feature type="binding site" evidence="7">
    <location>
        <position position="127"/>
    </location>
    <ligand>
        <name>Zn(2+)</name>
        <dbReference type="ChEBI" id="CHEBI:29105"/>
        <note>catalytic</note>
    </ligand>
</feature>
<evidence type="ECO:0000256" key="2">
    <source>
        <dbReference type="ARBA" id="ARBA00022722"/>
    </source>
</evidence>
<gene>
    <name evidence="7 8" type="primary">ybeY</name>
    <name evidence="8" type="ORF">COT93_00535</name>
</gene>
<feature type="binding site" evidence="7">
    <location>
        <position position="117"/>
    </location>
    <ligand>
        <name>Zn(2+)</name>
        <dbReference type="ChEBI" id="CHEBI:29105"/>
        <note>catalytic</note>
    </ligand>
</feature>
<evidence type="ECO:0000313" key="9">
    <source>
        <dbReference type="Proteomes" id="UP000229972"/>
    </source>
</evidence>
<dbReference type="GO" id="GO:0004521">
    <property type="term" value="F:RNA endonuclease activity"/>
    <property type="evidence" value="ECO:0007669"/>
    <property type="project" value="UniProtKB-UniRule"/>
</dbReference>
<dbReference type="HAMAP" id="MF_00009">
    <property type="entry name" value="Endoribonucl_YbeY"/>
    <property type="match status" value="1"/>
</dbReference>
<reference evidence="9" key="1">
    <citation type="submission" date="2017-09" db="EMBL/GenBank/DDBJ databases">
        <title>Depth-based differentiation of microbial function through sediment-hosted aquifers and enrichment of novel symbionts in the deep terrestrial subsurface.</title>
        <authorList>
            <person name="Probst A.J."/>
            <person name="Ladd B."/>
            <person name="Jarett J.K."/>
            <person name="Geller-Mcgrath D.E."/>
            <person name="Sieber C.M.K."/>
            <person name="Emerson J.B."/>
            <person name="Anantharaman K."/>
            <person name="Thomas B.C."/>
            <person name="Malmstrom R."/>
            <person name="Stieglmeier M."/>
            <person name="Klingl A."/>
            <person name="Woyke T."/>
            <person name="Ryan C.M."/>
            <person name="Banfield J.F."/>
        </authorList>
    </citation>
    <scope>NUCLEOTIDE SEQUENCE [LARGE SCALE GENOMIC DNA]</scope>
</reference>
<protein>
    <recommendedName>
        <fullName evidence="7">Endoribonuclease YbeY</fullName>
        <ecNumber evidence="7">3.1.-.-</ecNumber>
    </recommendedName>
</protein>
<evidence type="ECO:0000256" key="4">
    <source>
        <dbReference type="ARBA" id="ARBA00022759"/>
    </source>
</evidence>
<keyword evidence="7" id="KW-0963">Cytoplasm</keyword>
<dbReference type="PANTHER" id="PTHR46986:SF1">
    <property type="entry name" value="ENDORIBONUCLEASE YBEY, CHLOROPLASTIC"/>
    <property type="match status" value="1"/>
</dbReference>
<dbReference type="InterPro" id="IPR023091">
    <property type="entry name" value="MetalPrtase_cat_dom_sf_prd"/>
</dbReference>
<feature type="binding site" evidence="7">
    <location>
        <position position="121"/>
    </location>
    <ligand>
        <name>Zn(2+)</name>
        <dbReference type="ChEBI" id="CHEBI:29105"/>
        <note>catalytic</note>
    </ligand>
</feature>
<dbReference type="PANTHER" id="PTHR46986">
    <property type="entry name" value="ENDORIBONUCLEASE YBEY, CHLOROPLASTIC"/>
    <property type="match status" value="1"/>
</dbReference>
<dbReference type="PROSITE" id="PS01306">
    <property type="entry name" value="UPF0054"/>
    <property type="match status" value="1"/>
</dbReference>
<comment type="function">
    <text evidence="7">Single strand-specific metallo-endoribonuclease involved in late-stage 70S ribosome quality control and in maturation of the 3' terminus of the 16S rRNA.</text>
</comment>
<dbReference type="Gene3D" id="3.40.390.30">
    <property type="entry name" value="Metalloproteases ('zincins'), catalytic domain"/>
    <property type="match status" value="1"/>
</dbReference>
<dbReference type="NCBIfam" id="TIGR00043">
    <property type="entry name" value="rRNA maturation RNase YbeY"/>
    <property type="match status" value="1"/>
</dbReference>
<dbReference type="GO" id="GO:0008270">
    <property type="term" value="F:zinc ion binding"/>
    <property type="evidence" value="ECO:0007669"/>
    <property type="project" value="UniProtKB-UniRule"/>
</dbReference>
<evidence type="ECO:0000256" key="5">
    <source>
        <dbReference type="ARBA" id="ARBA00022801"/>
    </source>
</evidence>
<dbReference type="AlphaFoldDB" id="A0A2H0V9I1"/>
<sequence length="151" mass="17402">MLGINNTTKQKINTRQLHKLAELFLKVYKKPSALVSLAIVGPARMRQLNKTYRNIDKTTDVLSFSSSVDKYLGEVIININESQKISKYREMLLELGVDLGHNQTATRNYIFNFLFVHGLLHLIGYNDENEKDRLQMLGLGKKFLEKSEKML</sequence>
<keyword evidence="7" id="KW-0690">Ribosome biogenesis</keyword>
<accession>A0A2H0V9I1</accession>
<evidence type="ECO:0000313" key="8">
    <source>
        <dbReference type="EMBL" id="PIR95767.1"/>
    </source>
</evidence>
<name>A0A2H0V9I1_9BACT</name>
<dbReference type="EC" id="3.1.-.-" evidence="7"/>
<dbReference type="Proteomes" id="UP000229972">
    <property type="component" value="Unassembled WGS sequence"/>
</dbReference>
<comment type="subcellular location">
    <subcellularLocation>
        <location evidence="7">Cytoplasm</location>
    </subcellularLocation>
</comment>
<proteinExistence type="inferred from homology"/>
<dbReference type="SUPFAM" id="SSF55486">
    <property type="entry name" value="Metalloproteases ('zincins'), catalytic domain"/>
    <property type="match status" value="1"/>
</dbReference>
<keyword evidence="4 7" id="KW-0255">Endonuclease</keyword>
<evidence type="ECO:0000256" key="7">
    <source>
        <dbReference type="HAMAP-Rule" id="MF_00009"/>
    </source>
</evidence>
<keyword evidence="2 7" id="KW-0540">Nuclease</keyword>
<keyword evidence="5 7" id="KW-0378">Hydrolase</keyword>
<dbReference type="Pfam" id="PF02130">
    <property type="entry name" value="YbeY"/>
    <property type="match status" value="1"/>
</dbReference>
<comment type="caution">
    <text evidence="8">The sequence shown here is derived from an EMBL/GenBank/DDBJ whole genome shotgun (WGS) entry which is preliminary data.</text>
</comment>
<dbReference type="InterPro" id="IPR020549">
    <property type="entry name" value="YbeY_CS"/>
</dbReference>
<dbReference type="GO" id="GO:0004222">
    <property type="term" value="F:metalloendopeptidase activity"/>
    <property type="evidence" value="ECO:0007669"/>
    <property type="project" value="InterPro"/>
</dbReference>
<keyword evidence="7" id="KW-0698">rRNA processing</keyword>
<evidence type="ECO:0000256" key="3">
    <source>
        <dbReference type="ARBA" id="ARBA00022723"/>
    </source>
</evidence>
<dbReference type="EMBL" id="PFAL01000008">
    <property type="protein sequence ID" value="PIR95767.1"/>
    <property type="molecule type" value="Genomic_DNA"/>
</dbReference>
<keyword evidence="3 7" id="KW-0479">Metal-binding</keyword>
<evidence type="ECO:0000256" key="6">
    <source>
        <dbReference type="ARBA" id="ARBA00022833"/>
    </source>
</evidence>
<comment type="cofactor">
    <cofactor evidence="7">
        <name>Zn(2+)</name>
        <dbReference type="ChEBI" id="CHEBI:29105"/>
    </cofactor>
    <text evidence="7">Binds 1 zinc ion.</text>
</comment>
<dbReference type="GO" id="GO:0006364">
    <property type="term" value="P:rRNA processing"/>
    <property type="evidence" value="ECO:0007669"/>
    <property type="project" value="UniProtKB-UniRule"/>
</dbReference>